<protein>
    <submittedName>
        <fullName evidence="1">Uncharacterized protein</fullName>
    </submittedName>
</protein>
<keyword evidence="2" id="KW-1185">Reference proteome</keyword>
<evidence type="ECO:0000313" key="2">
    <source>
        <dbReference type="Proteomes" id="UP001464378"/>
    </source>
</evidence>
<reference evidence="1 2" key="1">
    <citation type="submission" date="2024-03" db="EMBL/GenBank/DDBJ databases">
        <title>Human intestinal bacterial collection.</title>
        <authorList>
            <person name="Pauvert C."/>
            <person name="Hitch T.C.A."/>
            <person name="Clavel T."/>
        </authorList>
    </citation>
    <scope>NUCLEOTIDE SEQUENCE [LARGE SCALE GENOMIC DNA]</scope>
    <source>
        <strain evidence="1 2">CLA-AP-H29</strain>
    </source>
</reference>
<dbReference type="RefSeq" id="WP_349232668.1">
    <property type="nucleotide sequence ID" value="NZ_JBBMFK010000040.1"/>
</dbReference>
<organism evidence="1 2">
    <name type="scientific">Pseudoflavonifractor intestinihominis</name>
    <dbReference type="NCBI Taxonomy" id="3133171"/>
    <lineage>
        <taxon>Bacteria</taxon>
        <taxon>Bacillati</taxon>
        <taxon>Bacillota</taxon>
        <taxon>Clostridia</taxon>
        <taxon>Eubacteriales</taxon>
        <taxon>Oscillospiraceae</taxon>
        <taxon>Pseudoflavonifractor</taxon>
    </lineage>
</organism>
<evidence type="ECO:0000313" key="1">
    <source>
        <dbReference type="EMBL" id="MEQ2445016.1"/>
    </source>
</evidence>
<name>A0ABV1EEZ5_9FIRM</name>
<accession>A0ABV1EEZ5</accession>
<gene>
    <name evidence="1" type="ORF">WMO64_16305</name>
</gene>
<dbReference type="EMBL" id="JBBMFK010000040">
    <property type="protein sequence ID" value="MEQ2445016.1"/>
    <property type="molecule type" value="Genomic_DNA"/>
</dbReference>
<comment type="caution">
    <text evidence="1">The sequence shown here is derived from an EMBL/GenBank/DDBJ whole genome shotgun (WGS) entry which is preliminary data.</text>
</comment>
<proteinExistence type="predicted"/>
<sequence length="137" mass="14952">MDERREMARQLRKMAVTTGDLSCLGCGHERGCSIHGCAVLKRAADLLAPKVDITKPIPLEELRSAAAERPVLVFVLCVDEDGQLEPTECGEWEMFFDDDFIAAGTYDTADNYGRVFVAFWDEPGRENGTVTGGGHGG</sequence>
<dbReference type="Proteomes" id="UP001464378">
    <property type="component" value="Unassembled WGS sequence"/>
</dbReference>